<keyword evidence="3" id="KW-1185">Reference proteome</keyword>
<feature type="compositionally biased region" description="Basic and acidic residues" evidence="1">
    <location>
        <begin position="116"/>
        <end position="131"/>
    </location>
</feature>
<feature type="region of interest" description="Disordered" evidence="1">
    <location>
        <begin position="82"/>
        <end position="163"/>
    </location>
</feature>
<dbReference type="RefSeq" id="XP_007672702.1">
    <property type="nucleotide sequence ID" value="XM_007674512.1"/>
</dbReference>
<dbReference type="AlphaFoldDB" id="M2MTH2"/>
<evidence type="ECO:0000256" key="1">
    <source>
        <dbReference type="SAM" id="MobiDB-lite"/>
    </source>
</evidence>
<accession>M2MTH2</accession>
<protein>
    <submittedName>
        <fullName evidence="2">Uncharacterized protein</fullName>
    </submittedName>
</protein>
<reference evidence="2 3" key="1">
    <citation type="journal article" date="2012" name="PLoS Pathog.">
        <title>Diverse lifestyles and strategies of plant pathogenesis encoded in the genomes of eighteen Dothideomycetes fungi.</title>
        <authorList>
            <person name="Ohm R.A."/>
            <person name="Feau N."/>
            <person name="Henrissat B."/>
            <person name="Schoch C.L."/>
            <person name="Horwitz B.A."/>
            <person name="Barry K.W."/>
            <person name="Condon B.J."/>
            <person name="Copeland A.C."/>
            <person name="Dhillon B."/>
            <person name="Glaser F."/>
            <person name="Hesse C.N."/>
            <person name="Kosti I."/>
            <person name="LaButti K."/>
            <person name="Lindquist E.A."/>
            <person name="Lucas S."/>
            <person name="Salamov A.A."/>
            <person name="Bradshaw R.E."/>
            <person name="Ciuffetti L."/>
            <person name="Hamelin R.C."/>
            <person name="Kema G.H.J."/>
            <person name="Lawrence C."/>
            <person name="Scott J.A."/>
            <person name="Spatafora J.W."/>
            <person name="Turgeon B.G."/>
            <person name="de Wit P.J.G.M."/>
            <person name="Zhong S."/>
            <person name="Goodwin S.B."/>
            <person name="Grigoriev I.V."/>
        </authorList>
    </citation>
    <scope>NUCLEOTIDE SEQUENCE [LARGE SCALE GENOMIC DNA]</scope>
    <source>
        <strain evidence="2 3">UAMH 10762</strain>
    </source>
</reference>
<sequence>MSTQAHVTEAAQLVGYTFTTSLHLEGMGNDFCMRPLRICWPVYQKNVIFSQLQEVVTADVDGESVAYEKYISIVQTNSRRRFRRPKPLPMQRKQVEDGLDLTTTVDAQPTTVQKRRRDDSEAGGDRMEPPRTKSGRRVPKGCTTTTRSGNAAGSDTPTIPREVMRWACSLRNR</sequence>
<proteinExistence type="predicted"/>
<dbReference type="GeneID" id="19108597"/>
<feature type="compositionally biased region" description="Polar residues" evidence="1">
    <location>
        <begin position="142"/>
        <end position="157"/>
    </location>
</feature>
<evidence type="ECO:0000313" key="2">
    <source>
        <dbReference type="EMBL" id="EMD00202.1"/>
    </source>
</evidence>
<dbReference type="HOGENOM" id="CLU_1547254_0_0_1"/>
<name>M2MTH2_BAUPA</name>
<gene>
    <name evidence="2" type="ORF">BAUCODRAFT_145506</name>
</gene>
<organism evidence="2 3">
    <name type="scientific">Baudoinia panamericana (strain UAMH 10762)</name>
    <name type="common">Angels' share fungus</name>
    <name type="synonym">Baudoinia compniacensis (strain UAMH 10762)</name>
    <dbReference type="NCBI Taxonomy" id="717646"/>
    <lineage>
        <taxon>Eukaryota</taxon>
        <taxon>Fungi</taxon>
        <taxon>Dikarya</taxon>
        <taxon>Ascomycota</taxon>
        <taxon>Pezizomycotina</taxon>
        <taxon>Dothideomycetes</taxon>
        <taxon>Dothideomycetidae</taxon>
        <taxon>Mycosphaerellales</taxon>
        <taxon>Teratosphaeriaceae</taxon>
        <taxon>Baudoinia</taxon>
    </lineage>
</organism>
<dbReference type="KEGG" id="bcom:BAUCODRAFT_145506"/>
<dbReference type="Proteomes" id="UP000011761">
    <property type="component" value="Unassembled WGS sequence"/>
</dbReference>
<feature type="compositionally biased region" description="Polar residues" evidence="1">
    <location>
        <begin position="101"/>
        <end position="112"/>
    </location>
</feature>
<evidence type="ECO:0000313" key="3">
    <source>
        <dbReference type="Proteomes" id="UP000011761"/>
    </source>
</evidence>
<dbReference type="EMBL" id="KB445551">
    <property type="protein sequence ID" value="EMD00202.1"/>
    <property type="molecule type" value="Genomic_DNA"/>
</dbReference>